<evidence type="ECO:0000313" key="8">
    <source>
        <dbReference type="EMBL" id="KAJ7350138.1"/>
    </source>
</evidence>
<dbReference type="Proteomes" id="UP001163046">
    <property type="component" value="Unassembled WGS sequence"/>
</dbReference>
<dbReference type="GO" id="GO:0008284">
    <property type="term" value="P:positive regulation of cell population proliferation"/>
    <property type="evidence" value="ECO:0007669"/>
    <property type="project" value="TreeGrafter"/>
</dbReference>
<sequence length="343" mass="38267">MKTLIVLCLCIALSHTIRLKKAALPIELRRVMANVTSLDSFLRILSAQRMKTLRKGVEALNEGKGHGSHCPDVNQPIKDCPPKGKDLCTNDSSCPSGLMCCSTGCIKECVSDIFGEARFAQNSDFPDLPLVILDSAPCAPRPVVVEVPQPVNENAFYFPFFVTLYRCGGACNARPFETTCQPHVTKDFNLVVSKMSWSSSTDKLKDMSNEFTVVNVTNHTDCSCQCAIKPTDCDNETQRYSKEHCSCQCIKPRAPCPFNNQWDPVKCQCVCNPANKFACRKRLEFNEKLCACTCSTKPCKMDLKVRDPRSCRCRCPRLRCPVGMVYDQRTCTCRGTIPRVSDD</sequence>
<comment type="similarity">
    <text evidence="1 4">Belongs to the PDGF/VEGF growth factor family.</text>
</comment>
<dbReference type="InterPro" id="IPR000072">
    <property type="entry name" value="PDGF/VEGF_dom"/>
</dbReference>
<dbReference type="GO" id="GO:0051781">
    <property type="term" value="P:positive regulation of cell division"/>
    <property type="evidence" value="ECO:0007669"/>
    <property type="project" value="UniProtKB-KW"/>
</dbReference>
<dbReference type="PANTHER" id="PTHR11633:SF1">
    <property type="entry name" value="LD28763P"/>
    <property type="match status" value="1"/>
</dbReference>
<name>A0A9X0CHK5_9CNID</name>
<evidence type="ECO:0000256" key="4">
    <source>
        <dbReference type="RuleBase" id="RU003818"/>
    </source>
</evidence>
<dbReference type="InterPro" id="IPR008197">
    <property type="entry name" value="WAP_dom"/>
</dbReference>
<evidence type="ECO:0000259" key="7">
    <source>
        <dbReference type="PROSITE" id="PS51390"/>
    </source>
</evidence>
<dbReference type="AlphaFoldDB" id="A0A9X0CHK5"/>
<evidence type="ECO:0000256" key="2">
    <source>
        <dbReference type="ARBA" id="ARBA00023030"/>
    </source>
</evidence>
<organism evidence="8 9">
    <name type="scientific">Desmophyllum pertusum</name>
    <dbReference type="NCBI Taxonomy" id="174260"/>
    <lineage>
        <taxon>Eukaryota</taxon>
        <taxon>Metazoa</taxon>
        <taxon>Cnidaria</taxon>
        <taxon>Anthozoa</taxon>
        <taxon>Hexacorallia</taxon>
        <taxon>Scleractinia</taxon>
        <taxon>Caryophylliina</taxon>
        <taxon>Caryophylliidae</taxon>
        <taxon>Desmophyllum</taxon>
    </lineage>
</organism>
<gene>
    <name evidence="8" type="ORF">OS493_038271</name>
</gene>
<dbReference type="EMBL" id="MU827392">
    <property type="protein sequence ID" value="KAJ7350138.1"/>
    <property type="molecule type" value="Genomic_DNA"/>
</dbReference>
<dbReference type="PROSITE" id="PS50278">
    <property type="entry name" value="PDGF_2"/>
    <property type="match status" value="1"/>
</dbReference>
<feature type="chain" id="PRO_5040969435" evidence="5">
    <location>
        <begin position="17"/>
        <end position="343"/>
    </location>
</feature>
<evidence type="ECO:0000256" key="1">
    <source>
        <dbReference type="ARBA" id="ARBA00006686"/>
    </source>
</evidence>
<dbReference type="Gene3D" id="2.10.90.10">
    <property type="entry name" value="Cystine-knot cytokines"/>
    <property type="match status" value="1"/>
</dbReference>
<comment type="caution">
    <text evidence="8">The sequence shown here is derived from an EMBL/GenBank/DDBJ whole genome shotgun (WGS) entry which is preliminary data.</text>
</comment>
<keyword evidence="5" id="KW-0732">Signal</keyword>
<dbReference type="GO" id="GO:0008083">
    <property type="term" value="F:growth factor activity"/>
    <property type="evidence" value="ECO:0007669"/>
    <property type="project" value="UniProtKB-KW"/>
</dbReference>
<proteinExistence type="inferred from homology"/>
<dbReference type="PANTHER" id="PTHR11633">
    <property type="entry name" value="PLATELET-DERIVED GROWTH FACTOR"/>
    <property type="match status" value="1"/>
</dbReference>
<dbReference type="Pfam" id="PF00341">
    <property type="entry name" value="PDGF"/>
    <property type="match status" value="1"/>
</dbReference>
<feature type="domain" description="Platelet-derived growth factor (PDGF) family profile" evidence="6">
    <location>
        <begin position="121"/>
        <end position="229"/>
    </location>
</feature>
<dbReference type="GO" id="GO:0030414">
    <property type="term" value="F:peptidase inhibitor activity"/>
    <property type="evidence" value="ECO:0007669"/>
    <property type="project" value="InterPro"/>
</dbReference>
<accession>A0A9X0CHK5</accession>
<dbReference type="InterPro" id="IPR029034">
    <property type="entry name" value="Cystine-knot_cytokine"/>
</dbReference>
<keyword evidence="2 4" id="KW-0339">Growth factor</keyword>
<feature type="domain" description="WAP" evidence="7">
    <location>
        <begin position="63"/>
        <end position="113"/>
    </location>
</feature>
<dbReference type="GO" id="GO:0070851">
    <property type="term" value="F:growth factor receptor binding"/>
    <property type="evidence" value="ECO:0007669"/>
    <property type="project" value="TreeGrafter"/>
</dbReference>
<evidence type="ECO:0000313" key="9">
    <source>
        <dbReference type="Proteomes" id="UP001163046"/>
    </source>
</evidence>
<dbReference type="OrthoDB" id="5951777at2759"/>
<dbReference type="PROSITE" id="PS51390">
    <property type="entry name" value="WAP"/>
    <property type="match status" value="1"/>
</dbReference>
<dbReference type="SUPFAM" id="SSF57501">
    <property type="entry name" value="Cystine-knot cytokines"/>
    <property type="match status" value="1"/>
</dbReference>
<keyword evidence="3" id="KW-0497">Mitogen</keyword>
<keyword evidence="9" id="KW-1185">Reference proteome</keyword>
<feature type="signal peptide" evidence="5">
    <location>
        <begin position="1"/>
        <end position="16"/>
    </location>
</feature>
<reference evidence="8" key="1">
    <citation type="submission" date="2023-01" db="EMBL/GenBank/DDBJ databases">
        <title>Genome assembly of the deep-sea coral Lophelia pertusa.</title>
        <authorList>
            <person name="Herrera S."/>
            <person name="Cordes E."/>
        </authorList>
    </citation>
    <scope>NUCLEOTIDE SEQUENCE</scope>
    <source>
        <strain evidence="8">USNM1676648</strain>
        <tissue evidence="8">Polyp</tissue>
    </source>
</reference>
<protein>
    <submittedName>
        <fullName evidence="8">Uncharacterized protein</fullName>
    </submittedName>
</protein>
<evidence type="ECO:0000256" key="3">
    <source>
        <dbReference type="ARBA" id="ARBA00023246"/>
    </source>
</evidence>
<dbReference type="SMART" id="SM00141">
    <property type="entry name" value="PDGF"/>
    <property type="match status" value="1"/>
</dbReference>
<dbReference type="GO" id="GO:0005615">
    <property type="term" value="C:extracellular space"/>
    <property type="evidence" value="ECO:0007669"/>
    <property type="project" value="TreeGrafter"/>
</dbReference>
<evidence type="ECO:0000259" key="6">
    <source>
        <dbReference type="PROSITE" id="PS50278"/>
    </source>
</evidence>
<evidence type="ECO:0000256" key="5">
    <source>
        <dbReference type="SAM" id="SignalP"/>
    </source>
</evidence>
<dbReference type="GO" id="GO:0016020">
    <property type="term" value="C:membrane"/>
    <property type="evidence" value="ECO:0007669"/>
    <property type="project" value="InterPro"/>
</dbReference>